<evidence type="ECO:0000313" key="1">
    <source>
        <dbReference type="EMBL" id="DAZ99893.1"/>
    </source>
</evidence>
<comment type="caution">
    <text evidence="1">The sequence shown here is derived from an EMBL/GenBank/DDBJ whole genome shotgun (WGS) entry which is preliminary data.</text>
</comment>
<accession>A0AAV2Z3B1</accession>
<dbReference type="AlphaFoldDB" id="A0AAV2Z3B1"/>
<dbReference type="Proteomes" id="UP001146120">
    <property type="component" value="Unassembled WGS sequence"/>
</dbReference>
<evidence type="ECO:0000313" key="2">
    <source>
        <dbReference type="Proteomes" id="UP001146120"/>
    </source>
</evidence>
<protein>
    <submittedName>
        <fullName evidence="1">Uncharacterized protein</fullName>
    </submittedName>
</protein>
<reference evidence="1" key="2">
    <citation type="journal article" date="2023" name="Microbiol Resour">
        <title>Decontamination and Annotation of the Draft Genome Sequence of the Oomycete Lagenidium giganteum ARSEF 373.</title>
        <authorList>
            <person name="Morgan W.R."/>
            <person name="Tartar A."/>
        </authorList>
    </citation>
    <scope>NUCLEOTIDE SEQUENCE</scope>
    <source>
        <strain evidence="1">ARSEF 373</strain>
    </source>
</reference>
<gene>
    <name evidence="1" type="ORF">N0F65_011816</name>
</gene>
<organism evidence="1 2">
    <name type="scientific">Lagenidium giganteum</name>
    <dbReference type="NCBI Taxonomy" id="4803"/>
    <lineage>
        <taxon>Eukaryota</taxon>
        <taxon>Sar</taxon>
        <taxon>Stramenopiles</taxon>
        <taxon>Oomycota</taxon>
        <taxon>Peronosporomycetes</taxon>
        <taxon>Pythiales</taxon>
        <taxon>Pythiaceae</taxon>
    </lineage>
</organism>
<name>A0AAV2Z3B1_9STRA</name>
<sequence length="126" mass="13921">MESSFDKQRLPAHHEHQSRRPACCKQLRSWSLDAAVSAPLLSDVDATAVGRVRELQVQLFASCLGFEDVRLNNAESLVDILLAVGLLHRASRRSSHEASSLHACALVPLASAFQMLSLTCGRRWSR</sequence>
<proteinExistence type="predicted"/>
<keyword evidence="2" id="KW-1185">Reference proteome</keyword>
<dbReference type="EMBL" id="DAKRPA010000074">
    <property type="protein sequence ID" value="DAZ99893.1"/>
    <property type="molecule type" value="Genomic_DNA"/>
</dbReference>
<reference evidence="1" key="1">
    <citation type="submission" date="2022-11" db="EMBL/GenBank/DDBJ databases">
        <authorList>
            <person name="Morgan W.R."/>
            <person name="Tartar A."/>
        </authorList>
    </citation>
    <scope>NUCLEOTIDE SEQUENCE</scope>
    <source>
        <strain evidence="1">ARSEF 373</strain>
    </source>
</reference>